<evidence type="ECO:0000313" key="8">
    <source>
        <dbReference type="EMBL" id="VTJ56239.1"/>
    </source>
</evidence>
<accession>A0A5E4AHP1</accession>
<dbReference type="GO" id="GO:0051607">
    <property type="term" value="P:defense response to virus"/>
    <property type="evidence" value="ECO:0007669"/>
    <property type="project" value="UniProtKB-KW"/>
</dbReference>
<comment type="subcellular location">
    <subcellularLocation>
        <location evidence="1">Secreted</location>
    </subcellularLocation>
</comment>
<keyword evidence="3" id="KW-0202">Cytokine</keyword>
<comment type="caution">
    <text evidence="8">The sequence shown here is derived from an EMBL/GenBank/DDBJ whole genome shotgun (WGS) entry which is preliminary data.</text>
</comment>
<dbReference type="InterPro" id="IPR029177">
    <property type="entry name" value="INF_lambda"/>
</dbReference>
<feature type="region of interest" description="Disordered" evidence="7">
    <location>
        <begin position="404"/>
        <end position="423"/>
    </location>
</feature>
<evidence type="ECO:0000256" key="6">
    <source>
        <dbReference type="ARBA" id="ARBA00023118"/>
    </source>
</evidence>
<evidence type="ECO:0000256" key="2">
    <source>
        <dbReference type="ARBA" id="ARBA00008717"/>
    </source>
</evidence>
<dbReference type="EMBL" id="CABDUW010000063">
    <property type="protein sequence ID" value="VTJ56239.1"/>
    <property type="molecule type" value="Genomic_DNA"/>
</dbReference>
<dbReference type="Gene3D" id="1.20.1250.60">
    <property type="entry name" value="Interferon lambda"/>
    <property type="match status" value="1"/>
</dbReference>
<evidence type="ECO:0000313" key="9">
    <source>
        <dbReference type="Proteomes" id="UP000335636"/>
    </source>
</evidence>
<dbReference type="GO" id="GO:0050778">
    <property type="term" value="P:positive regulation of immune response"/>
    <property type="evidence" value="ECO:0007669"/>
    <property type="project" value="InterPro"/>
</dbReference>
<keyword evidence="5" id="KW-0732">Signal</keyword>
<dbReference type="PANTHER" id="PTHR31943:SF1">
    <property type="entry name" value="INTERFERON LAMBDA-2-RELATED"/>
    <property type="match status" value="1"/>
</dbReference>
<organism evidence="8 9">
    <name type="scientific">Marmota monax</name>
    <name type="common">Woodchuck</name>
    <dbReference type="NCBI Taxonomy" id="9995"/>
    <lineage>
        <taxon>Eukaryota</taxon>
        <taxon>Metazoa</taxon>
        <taxon>Chordata</taxon>
        <taxon>Craniata</taxon>
        <taxon>Vertebrata</taxon>
        <taxon>Euteleostomi</taxon>
        <taxon>Mammalia</taxon>
        <taxon>Eutheria</taxon>
        <taxon>Euarchontoglires</taxon>
        <taxon>Glires</taxon>
        <taxon>Rodentia</taxon>
        <taxon>Sciuromorpha</taxon>
        <taxon>Sciuridae</taxon>
        <taxon>Xerinae</taxon>
        <taxon>Marmotini</taxon>
        <taxon>Marmota</taxon>
    </lineage>
</organism>
<keyword evidence="4" id="KW-0964">Secreted</keyword>
<evidence type="ECO:0000256" key="7">
    <source>
        <dbReference type="SAM" id="MobiDB-lite"/>
    </source>
</evidence>
<dbReference type="GO" id="GO:0045087">
    <property type="term" value="P:innate immune response"/>
    <property type="evidence" value="ECO:0007669"/>
    <property type="project" value="TreeGrafter"/>
</dbReference>
<sequence>MELQGQSTLHHGDRSWGHCSTQTQGPRERAWTQPQPLTLSSRGPGAAAGCWLLLTLTSAVLTRTRAVPVPSPLSAHPDARDCDMAQFKTLAPRELQAFRKARDAFEESLLLKDLECRSPLLPRPWDLRQLQVWERPVALQAELALTLRVLGTMANSTLGDVLDQPLHTLGHIQSQLQACALAQPTAGPRPQGRHRHRLSHWLQRLQQAPEKVSGCQRTGLEQLALATAATEPLVPTGVPRLPRGLRHLQPPPPPGARPEVCGQWTPVRLTHTLLSRRGISGLICQRRHSLIYCPQPSTSPQPLVTCLRSAVGAGGSDCGVLVSWAEVRVSPGLPWDPAGSPPIRGQGPQAAPWCSGLRPLVALQQDGSLVLVLAPGTLPLRDQSCAPAWKTVLMLQESWPPSPFEDGPVSALTSGSPTPPGDQGQVFLTDVGCSLPLLGIWQKSIATGHQLTFVSTGTLGGF</sequence>
<dbReference type="AlphaFoldDB" id="A0A5E4AHP1"/>
<proteinExistence type="inferred from homology"/>
<evidence type="ECO:0000256" key="1">
    <source>
        <dbReference type="ARBA" id="ARBA00004613"/>
    </source>
</evidence>
<evidence type="ECO:0000256" key="3">
    <source>
        <dbReference type="ARBA" id="ARBA00022514"/>
    </source>
</evidence>
<dbReference type="Pfam" id="PF15177">
    <property type="entry name" value="IL28A"/>
    <property type="match status" value="1"/>
</dbReference>
<evidence type="ECO:0000256" key="4">
    <source>
        <dbReference type="ARBA" id="ARBA00022525"/>
    </source>
</evidence>
<keyword evidence="9" id="KW-1185">Reference proteome</keyword>
<dbReference type="InterPro" id="IPR038326">
    <property type="entry name" value="IFN-lambda_sf"/>
</dbReference>
<dbReference type="GO" id="GO:0005615">
    <property type="term" value="C:extracellular space"/>
    <property type="evidence" value="ECO:0007669"/>
    <property type="project" value="UniProtKB-KW"/>
</dbReference>
<dbReference type="GO" id="GO:0007259">
    <property type="term" value="P:cell surface receptor signaling pathway via JAK-STAT"/>
    <property type="evidence" value="ECO:0007669"/>
    <property type="project" value="InterPro"/>
</dbReference>
<protein>
    <submittedName>
        <fullName evidence="8">Uncharacterized protein</fullName>
    </submittedName>
</protein>
<comment type="similarity">
    <text evidence="2">Belongs to the lambda interferon family.</text>
</comment>
<feature type="region of interest" description="Disordered" evidence="7">
    <location>
        <begin position="1"/>
        <end position="35"/>
    </location>
</feature>
<dbReference type="PANTHER" id="PTHR31943">
    <property type="entry name" value="INTERLEUKIN-28 AND 29"/>
    <property type="match status" value="1"/>
</dbReference>
<evidence type="ECO:0000256" key="5">
    <source>
        <dbReference type="ARBA" id="ARBA00022729"/>
    </source>
</evidence>
<gene>
    <name evidence="8" type="ORF">MONAX_5E016133</name>
</gene>
<dbReference type="Proteomes" id="UP000335636">
    <property type="component" value="Unassembled WGS sequence"/>
</dbReference>
<keyword evidence="6" id="KW-0051">Antiviral defense</keyword>
<dbReference type="GO" id="GO:0005125">
    <property type="term" value="F:cytokine activity"/>
    <property type="evidence" value="ECO:0007669"/>
    <property type="project" value="UniProtKB-KW"/>
</dbReference>
<name>A0A5E4AHP1_MARMO</name>
<reference evidence="8" key="1">
    <citation type="submission" date="2019-04" db="EMBL/GenBank/DDBJ databases">
        <authorList>
            <person name="Alioto T."/>
            <person name="Alioto T."/>
        </authorList>
    </citation>
    <scope>NUCLEOTIDE SEQUENCE [LARGE SCALE GENOMIC DNA]</scope>
</reference>